<sequence>MQQLCPTLTPGIDETPISFASRLAHLHNIHHLRRFCTDLGLPFQGIADGDPVAIGMLARVSGADEQQLQANAFVRDGTDYRIRGQKLIKSTCALTHIRICPLCAAEDIRTFGLAPEIAIYDRLQWKITSIRTCVNHSVALEHLGVEDKTNSVHHFAGAIASRLPQISALEPIARDASGLEHYLVGRLNGLASAIPFLDSMEFHAAAKTCEMIGAIATSGRHVAVSSFSEDDWRSAGQAGFEIAKGGEDSIRAFLQELQRTFTPRAGVAHDGPQGVYDQLYKWAEFSAQSSDFDAFRAIFHQHIVRTMPISAGETLLGRIVEERQVHSIRTAAKKFQVHPKRLRKILAIKGLIPANHEGLHDNHLMMDAEAVQKLYDDGVLTGLTRKDTEDYIGAGRVQTKVMVDAGILVPAIATSDIGDQGGWSSFPTRTLDAFLARLMQDAVPVATAGEEQFDIPAAAKRANCSAAEIVRMILDRKLNWVGRLTTKDKYMSVLVDLQEVKAKTQNLQPLDGLTAQQVQQALKTTHAVVRALIDEGILRQEKHIHPVNRCPVMITPHAEFKSFQETYVSLTELAKKADTHPLTLKKLLYEMDIDPAIDPKRVHATFYERSKVQEHE</sequence>
<reference evidence="3" key="1">
    <citation type="submission" date="2017-06" db="EMBL/GenBank/DDBJ databases">
        <authorList>
            <person name="Varghese N."/>
            <person name="Submissions S."/>
        </authorList>
    </citation>
    <scope>NUCLEOTIDE SEQUENCE [LARGE SCALE GENOMIC DNA]</scope>
    <source>
        <strain evidence="3">DSM 137</strain>
    </source>
</reference>
<dbReference type="OrthoDB" id="7595282at2"/>
<proteinExistence type="predicted"/>
<dbReference type="EMBL" id="FYDG01000004">
    <property type="protein sequence ID" value="SNB71711.1"/>
    <property type="molecule type" value="Genomic_DNA"/>
</dbReference>
<name>A0A212RHH9_RHOAC</name>
<evidence type="ECO:0000259" key="1">
    <source>
        <dbReference type="Pfam" id="PF06527"/>
    </source>
</evidence>
<feature type="domain" description="TniQ" evidence="1">
    <location>
        <begin position="8"/>
        <end position="140"/>
    </location>
</feature>
<dbReference type="InterPro" id="IPR009492">
    <property type="entry name" value="TniQ"/>
</dbReference>
<dbReference type="RefSeq" id="WP_158255159.1">
    <property type="nucleotide sequence ID" value="NZ_FYDG01000004.1"/>
</dbReference>
<dbReference type="AlphaFoldDB" id="A0A212RHH9"/>
<dbReference type="Proteomes" id="UP000198418">
    <property type="component" value="Unassembled WGS sequence"/>
</dbReference>
<organism evidence="2 3">
    <name type="scientific">Rhodoblastus acidophilus</name>
    <name type="common">Rhodopseudomonas acidophila</name>
    <dbReference type="NCBI Taxonomy" id="1074"/>
    <lineage>
        <taxon>Bacteria</taxon>
        <taxon>Pseudomonadati</taxon>
        <taxon>Pseudomonadota</taxon>
        <taxon>Alphaproteobacteria</taxon>
        <taxon>Hyphomicrobiales</taxon>
        <taxon>Rhodoblastaceae</taxon>
        <taxon>Rhodoblastus</taxon>
    </lineage>
</organism>
<gene>
    <name evidence="2" type="ORF">SAMN06265338_104201</name>
</gene>
<accession>A0A212RHH9</accession>
<protein>
    <submittedName>
        <fullName evidence="2">TniQ protein</fullName>
    </submittedName>
</protein>
<keyword evidence="3" id="KW-1185">Reference proteome</keyword>
<dbReference type="Pfam" id="PF06527">
    <property type="entry name" value="TniQ"/>
    <property type="match status" value="1"/>
</dbReference>
<evidence type="ECO:0000313" key="3">
    <source>
        <dbReference type="Proteomes" id="UP000198418"/>
    </source>
</evidence>
<evidence type="ECO:0000313" key="2">
    <source>
        <dbReference type="EMBL" id="SNB71711.1"/>
    </source>
</evidence>